<evidence type="ECO:0000313" key="2">
    <source>
        <dbReference type="Proteomes" id="UP000585474"/>
    </source>
</evidence>
<accession>A0A7J0EGW2</accession>
<proteinExistence type="predicted"/>
<organism evidence="1 2">
    <name type="scientific">Actinidia rufa</name>
    <dbReference type="NCBI Taxonomy" id="165716"/>
    <lineage>
        <taxon>Eukaryota</taxon>
        <taxon>Viridiplantae</taxon>
        <taxon>Streptophyta</taxon>
        <taxon>Embryophyta</taxon>
        <taxon>Tracheophyta</taxon>
        <taxon>Spermatophyta</taxon>
        <taxon>Magnoliopsida</taxon>
        <taxon>eudicotyledons</taxon>
        <taxon>Gunneridae</taxon>
        <taxon>Pentapetalae</taxon>
        <taxon>asterids</taxon>
        <taxon>Ericales</taxon>
        <taxon>Actinidiaceae</taxon>
        <taxon>Actinidia</taxon>
    </lineage>
</organism>
<dbReference type="Proteomes" id="UP000585474">
    <property type="component" value="Unassembled WGS sequence"/>
</dbReference>
<comment type="caution">
    <text evidence="1">The sequence shown here is derived from an EMBL/GenBank/DDBJ whole genome shotgun (WGS) entry which is preliminary data.</text>
</comment>
<reference evidence="1 2" key="1">
    <citation type="submission" date="2019-07" db="EMBL/GenBank/DDBJ databases">
        <title>De Novo Assembly of kiwifruit Actinidia rufa.</title>
        <authorList>
            <person name="Sugita-Konishi S."/>
            <person name="Sato K."/>
            <person name="Mori E."/>
            <person name="Abe Y."/>
            <person name="Kisaki G."/>
            <person name="Hamano K."/>
            <person name="Suezawa K."/>
            <person name="Otani M."/>
            <person name="Fukuda T."/>
            <person name="Manabe T."/>
            <person name="Gomi K."/>
            <person name="Tabuchi M."/>
            <person name="Akimitsu K."/>
            <person name="Kataoka I."/>
        </authorList>
    </citation>
    <scope>NUCLEOTIDE SEQUENCE [LARGE SCALE GENOMIC DNA]</scope>
    <source>
        <strain evidence="2">cv. Fuchu</strain>
    </source>
</reference>
<evidence type="ECO:0000313" key="1">
    <source>
        <dbReference type="EMBL" id="GFY85728.1"/>
    </source>
</evidence>
<sequence length="87" mass="8876">MVRPAPRLSSIADVPIQAWGLSEETSGRAILPSVPLHASGSPSSVTPLLNPGTVTPPSLLNNDNAGVIVALARTVPVLDGATELASW</sequence>
<gene>
    <name evidence="1" type="ORF">Acr_04g0004660</name>
</gene>
<dbReference type="AlphaFoldDB" id="A0A7J0EGW2"/>
<dbReference type="OrthoDB" id="10555389at2759"/>
<name>A0A7J0EGW2_9ERIC</name>
<keyword evidence="2" id="KW-1185">Reference proteome</keyword>
<dbReference type="EMBL" id="BJWL01000004">
    <property type="protein sequence ID" value="GFY85728.1"/>
    <property type="molecule type" value="Genomic_DNA"/>
</dbReference>
<protein>
    <submittedName>
        <fullName evidence="1">Uncharacterized protein</fullName>
    </submittedName>
</protein>